<dbReference type="AlphaFoldDB" id="A0A8S1VFU9"/>
<evidence type="ECO:0008006" key="11">
    <source>
        <dbReference type="Google" id="ProtNLM"/>
    </source>
</evidence>
<keyword evidence="3 5" id="KW-0862">Zinc</keyword>
<keyword evidence="10" id="KW-1185">Reference proteome</keyword>
<gene>
    <name evidence="9" type="ORF">POCTA_138.1.T0660244</name>
</gene>
<dbReference type="OMA" id="ECITCWG"/>
<evidence type="ECO:0000313" key="10">
    <source>
        <dbReference type="Proteomes" id="UP000683925"/>
    </source>
</evidence>
<evidence type="ECO:0000256" key="2">
    <source>
        <dbReference type="ARBA" id="ARBA00022771"/>
    </source>
</evidence>
<evidence type="ECO:0000256" key="3">
    <source>
        <dbReference type="ARBA" id="ARBA00022833"/>
    </source>
</evidence>
<dbReference type="InterPro" id="IPR003126">
    <property type="entry name" value="Znf_UBR"/>
</dbReference>
<feature type="region of interest" description="Disordered" evidence="6">
    <location>
        <begin position="31"/>
        <end position="74"/>
    </location>
</feature>
<feature type="zinc finger region" description="UBR-type" evidence="4">
    <location>
        <begin position="268"/>
        <end position="340"/>
    </location>
</feature>
<comment type="cofactor">
    <cofactor evidence="5">
        <name>Zn(2+)</name>
        <dbReference type="ChEBI" id="CHEBI:29105"/>
    </cofactor>
    <text evidence="5">Binds 1 zinc ion per subunit.</text>
</comment>
<evidence type="ECO:0000256" key="5">
    <source>
        <dbReference type="PROSITE-ProRule" id="PRU01211"/>
    </source>
</evidence>
<dbReference type="InterPro" id="IPR001506">
    <property type="entry name" value="Peptidase_M12A"/>
</dbReference>
<dbReference type="GO" id="GO:0004222">
    <property type="term" value="F:metalloendopeptidase activity"/>
    <property type="evidence" value="ECO:0007669"/>
    <property type="project" value="UniProtKB-UniRule"/>
</dbReference>
<keyword evidence="2" id="KW-0863">Zinc-finger</keyword>
<organism evidence="9 10">
    <name type="scientific">Paramecium octaurelia</name>
    <dbReference type="NCBI Taxonomy" id="43137"/>
    <lineage>
        <taxon>Eukaryota</taxon>
        <taxon>Sar</taxon>
        <taxon>Alveolata</taxon>
        <taxon>Ciliophora</taxon>
        <taxon>Intramacronucleata</taxon>
        <taxon>Oligohymenophorea</taxon>
        <taxon>Peniculida</taxon>
        <taxon>Parameciidae</taxon>
        <taxon>Paramecium</taxon>
    </lineage>
</organism>
<dbReference type="EMBL" id="CAJJDP010000065">
    <property type="protein sequence ID" value="CAD8176150.1"/>
    <property type="molecule type" value="Genomic_DNA"/>
</dbReference>
<evidence type="ECO:0000256" key="4">
    <source>
        <dbReference type="PROSITE-ProRule" id="PRU00508"/>
    </source>
</evidence>
<dbReference type="PROSITE" id="PS51864">
    <property type="entry name" value="ASTACIN"/>
    <property type="match status" value="1"/>
</dbReference>
<name>A0A8S1VFU9_PAROT</name>
<dbReference type="InterPro" id="IPR006026">
    <property type="entry name" value="Peptidase_Metallo"/>
</dbReference>
<dbReference type="Proteomes" id="UP000683925">
    <property type="component" value="Unassembled WGS sequence"/>
</dbReference>
<feature type="binding site" evidence="5">
    <location>
        <position position="184"/>
    </location>
    <ligand>
        <name>Zn(2+)</name>
        <dbReference type="ChEBI" id="CHEBI:29105"/>
        <note>catalytic</note>
    </ligand>
</feature>
<evidence type="ECO:0000256" key="6">
    <source>
        <dbReference type="SAM" id="MobiDB-lite"/>
    </source>
</evidence>
<proteinExistence type="predicted"/>
<feature type="binding site" evidence="5">
    <location>
        <position position="178"/>
    </location>
    <ligand>
        <name>Zn(2+)</name>
        <dbReference type="ChEBI" id="CHEBI:29105"/>
        <note>catalytic</note>
    </ligand>
</feature>
<dbReference type="GO" id="GO:0006508">
    <property type="term" value="P:proteolysis"/>
    <property type="evidence" value="ECO:0007669"/>
    <property type="project" value="UniProtKB-KW"/>
</dbReference>
<dbReference type="PROSITE" id="PS51157">
    <property type="entry name" value="ZF_UBR"/>
    <property type="match status" value="1"/>
</dbReference>
<feature type="domain" description="Peptidase M12A" evidence="8">
    <location>
        <begin position="77"/>
        <end position="271"/>
    </location>
</feature>
<dbReference type="PANTHER" id="PTHR10127:SF850">
    <property type="entry name" value="METALLOENDOPEPTIDASE"/>
    <property type="match status" value="1"/>
</dbReference>
<comment type="caution">
    <text evidence="9">The sequence shown here is derived from an EMBL/GenBank/DDBJ whole genome shotgun (WGS) entry which is preliminary data.</text>
</comment>
<feature type="active site" evidence="5">
    <location>
        <position position="175"/>
    </location>
</feature>
<keyword evidence="5" id="KW-0482">Metalloprotease</keyword>
<dbReference type="GO" id="GO:0008270">
    <property type="term" value="F:zinc ion binding"/>
    <property type="evidence" value="ECO:0007669"/>
    <property type="project" value="UniProtKB-UniRule"/>
</dbReference>
<feature type="compositionally biased region" description="Low complexity" evidence="6">
    <location>
        <begin position="52"/>
        <end position="72"/>
    </location>
</feature>
<keyword evidence="5" id="KW-0645">Protease</keyword>
<feature type="binding site" evidence="5">
    <location>
        <position position="174"/>
    </location>
    <ligand>
        <name>Zn(2+)</name>
        <dbReference type="ChEBI" id="CHEBI:29105"/>
        <note>catalytic</note>
    </ligand>
</feature>
<dbReference type="SMART" id="SM00396">
    <property type="entry name" value="ZnF_UBR1"/>
    <property type="match status" value="2"/>
</dbReference>
<dbReference type="PANTHER" id="PTHR10127">
    <property type="entry name" value="DISCOIDIN, CUB, EGF, LAMININ , AND ZINC METALLOPROTEASE DOMAIN CONTAINING"/>
    <property type="match status" value="1"/>
</dbReference>
<accession>A0A8S1VFU9</accession>
<protein>
    <recommendedName>
        <fullName evidence="11">Metalloendopeptidase</fullName>
    </recommendedName>
</protein>
<keyword evidence="1 5" id="KW-0479">Metal-binding</keyword>
<evidence type="ECO:0000313" key="9">
    <source>
        <dbReference type="EMBL" id="CAD8176150.1"/>
    </source>
</evidence>
<dbReference type="Pfam" id="PF01400">
    <property type="entry name" value="Astacin"/>
    <property type="match status" value="1"/>
</dbReference>
<evidence type="ECO:0000256" key="1">
    <source>
        <dbReference type="ARBA" id="ARBA00022723"/>
    </source>
</evidence>
<dbReference type="SMART" id="SM00235">
    <property type="entry name" value="ZnMc"/>
    <property type="match status" value="1"/>
</dbReference>
<keyword evidence="5" id="KW-0378">Hydrolase</keyword>
<dbReference type="CDD" id="cd19671">
    <property type="entry name" value="UBR-box_UBR4_5_6_7"/>
    <property type="match status" value="1"/>
</dbReference>
<dbReference type="Pfam" id="PF02207">
    <property type="entry name" value="zf-UBR"/>
    <property type="match status" value="1"/>
</dbReference>
<reference evidence="9" key="1">
    <citation type="submission" date="2021-01" db="EMBL/GenBank/DDBJ databases">
        <authorList>
            <consortium name="Genoscope - CEA"/>
            <person name="William W."/>
        </authorList>
    </citation>
    <scope>NUCLEOTIDE SEQUENCE</scope>
</reference>
<sequence length="393" mass="45769">MGGSSSNKIVVRQESWTKCFVQKDYLDNFDNQYSNQKKQQQKSKKPEDSKQSKSSQQANQQQQPIKQIQPKQTNTKQNLKLADWVWPGGIIPYLIDESFTQQMREYLSQAIQEFEEKTPLRFLQISDYQEYDQYVKYYRNEESSSYVKWIGRSTSHQEHAVFINETYPYGTYLHETMHILGFAHEQCRQDRDQYVSVQFSEKDSKKLKHQYEKIQGLMLGEYDPDSIMHYRLNKNMTSKDQYKNLQFGQRKFLSDGDIKGIQLIYGKSQCTFDIYGDKYMEQDFFECITCWGQGSVFGACRACGITCHSGHELILKKAKSFYCDCGKYKHTTQLCTRKTTSFKRQTHDGATPGVCYPCAMKCHKQHNLKLQGVASGFYCDCGLNACKTACKAK</sequence>
<dbReference type="OrthoDB" id="310934at2759"/>
<evidence type="ECO:0000259" key="8">
    <source>
        <dbReference type="PROSITE" id="PS51864"/>
    </source>
</evidence>
<comment type="caution">
    <text evidence="5">Lacks conserved residue(s) required for the propagation of feature annotation.</text>
</comment>
<feature type="domain" description="UBR-type" evidence="7">
    <location>
        <begin position="268"/>
        <end position="340"/>
    </location>
</feature>
<evidence type="ECO:0000259" key="7">
    <source>
        <dbReference type="PROSITE" id="PS51157"/>
    </source>
</evidence>